<reference evidence="3" key="1">
    <citation type="submission" date="2020-09" db="EMBL/GenBank/DDBJ databases">
        <title>A novel bacterium of genus Paenibacillus, isolated from South China Sea.</title>
        <authorList>
            <person name="Huang H."/>
            <person name="Mo K."/>
            <person name="Hu Y."/>
        </authorList>
    </citation>
    <scope>NUCLEOTIDE SEQUENCE</scope>
    <source>
        <strain evidence="3">IB182496</strain>
    </source>
</reference>
<sequence>MSLTMQSLGLVAAAGLMGAPHCAAMCGGFVSAIALRSPHRPLLGVLAYNAGRVMTYAAIGAVMGAIGSFLDIAGGFVGLQGAASILGGLLILLWTLRRYTLPTHRVLQRADFHARLTRLGQSSGQGDRLSAFVTGLLLGLLPCGLTYAMQINAAASGSGWAGMLIMLVFGLATFPVLLLTALAAGSLAQRWRRSMRRAGTMLACLMGVLALLKGCAANGWIPSVHPWLW</sequence>
<dbReference type="PANTHER" id="PTHR42208">
    <property type="entry name" value="HEAVY METAL TRANSPORTER-RELATED"/>
    <property type="match status" value="1"/>
</dbReference>
<feature type="domain" description="Urease accessory protein UreH-like transmembrane" evidence="2">
    <location>
        <begin position="12"/>
        <end position="208"/>
    </location>
</feature>
<dbReference type="PANTHER" id="PTHR42208:SF1">
    <property type="entry name" value="HEAVY METAL TRANSPORTER"/>
    <property type="match status" value="1"/>
</dbReference>
<organism evidence="3 4">
    <name type="scientific">Paenibacillus sabuli</name>
    <dbReference type="NCBI Taxonomy" id="2772509"/>
    <lineage>
        <taxon>Bacteria</taxon>
        <taxon>Bacillati</taxon>
        <taxon>Bacillota</taxon>
        <taxon>Bacilli</taxon>
        <taxon>Bacillales</taxon>
        <taxon>Paenibacillaceae</taxon>
        <taxon>Paenibacillus</taxon>
    </lineage>
</organism>
<feature type="transmembrane region" description="Helical" evidence="1">
    <location>
        <begin position="200"/>
        <end position="221"/>
    </location>
</feature>
<proteinExistence type="predicted"/>
<evidence type="ECO:0000313" key="3">
    <source>
        <dbReference type="EMBL" id="MBD2847390.1"/>
    </source>
</evidence>
<keyword evidence="1" id="KW-1133">Transmembrane helix</keyword>
<evidence type="ECO:0000313" key="4">
    <source>
        <dbReference type="Proteomes" id="UP000621560"/>
    </source>
</evidence>
<keyword evidence="4" id="KW-1185">Reference proteome</keyword>
<gene>
    <name evidence="3" type="ORF">IDH44_19485</name>
</gene>
<feature type="transmembrane region" description="Helical" evidence="1">
    <location>
        <begin position="129"/>
        <end position="148"/>
    </location>
</feature>
<evidence type="ECO:0000256" key="1">
    <source>
        <dbReference type="SAM" id="Phobius"/>
    </source>
</evidence>
<feature type="transmembrane region" description="Helical" evidence="1">
    <location>
        <begin position="42"/>
        <end position="66"/>
    </location>
</feature>
<dbReference type="RefSeq" id="WP_190920492.1">
    <property type="nucleotide sequence ID" value="NZ_JACXIZ010000036.1"/>
</dbReference>
<feature type="transmembrane region" description="Helical" evidence="1">
    <location>
        <begin position="12"/>
        <end position="35"/>
    </location>
</feature>
<name>A0A927BXF7_9BACL</name>
<keyword evidence="1" id="KW-0812">Transmembrane</keyword>
<dbReference type="AlphaFoldDB" id="A0A927BXF7"/>
<protein>
    <submittedName>
        <fullName evidence="3">Sulfite exporter TauE/SafE family protein</fullName>
    </submittedName>
</protein>
<dbReference type="InterPro" id="IPR039447">
    <property type="entry name" value="UreH-like_TM_dom"/>
</dbReference>
<dbReference type="Proteomes" id="UP000621560">
    <property type="component" value="Unassembled WGS sequence"/>
</dbReference>
<accession>A0A927BXF7</accession>
<dbReference type="EMBL" id="JACXIZ010000036">
    <property type="protein sequence ID" value="MBD2847390.1"/>
    <property type="molecule type" value="Genomic_DNA"/>
</dbReference>
<comment type="caution">
    <text evidence="3">The sequence shown here is derived from an EMBL/GenBank/DDBJ whole genome shotgun (WGS) entry which is preliminary data.</text>
</comment>
<dbReference type="Pfam" id="PF13386">
    <property type="entry name" value="DsbD_2"/>
    <property type="match status" value="1"/>
</dbReference>
<feature type="transmembrane region" description="Helical" evidence="1">
    <location>
        <begin position="72"/>
        <end position="96"/>
    </location>
</feature>
<keyword evidence="1" id="KW-0472">Membrane</keyword>
<evidence type="ECO:0000259" key="2">
    <source>
        <dbReference type="Pfam" id="PF13386"/>
    </source>
</evidence>
<feature type="transmembrane region" description="Helical" evidence="1">
    <location>
        <begin position="160"/>
        <end position="188"/>
    </location>
</feature>